<sequence>MDMADALLAIDRALDFLPDDDPYATEASDLMHAPNNAPGLFHWHGKLAHYLQHLYNQTQDLDLLSESIAVCQKGLEMVPDGDGASRAALLETQADALQNRAKRNNSIEDVDAAVRLSFDAVAMIPESGKKSQYLTNLGCQLEDRFDRLNRVEDLQDAIRVSKSALPTPPGPANLLTNALKHNIGVKLLKLYNINKQDGTFDEGFSLLREAVETMQPSAAVPAHWLNSLAHAFRSRYWRNKETLDDLNTAIDHQTEATGRLPRDSPNWPGYASNMAWLLRERAERTRNQDDLQRALSFVQDAAASVPENHVHRSHIMFSLARLHTLAHTFSFGGMLEVEIDGVRWNPPWEDQSIPLYLESLDDPLGDPVSRMVSAVQLMAIFRDRGEYARAVEIGEQVLDILRKTNTRLLSRDDQQRLLADFSDIAVETCALSIRGGERAACALELLELGRGLILGLLMEDRSDVSGLAATHPKQAAEYEKLRNAISRPIEPDADVALRQTMVRQRDHQVRELDKLISEIRELPEHTRFLQGPSAEEVKALAVRGPVIVVNVADERSDAILVTPSDIKVVHLPALQKGDVQAWLDKKPTRFSTRGEFGKKNTMCREYLSWLWTVCVKPIMRALGLLDKPLPIKPSRVWWSGAGLAAFLPFHAAGDHRPSSTANAYTYLVSSYTPTIRTLAYSRQRASLFRNLAATPTKPSLLVALMPTTPPHDDKKHPPLRTATKELALITTALGPSHTIVSLTHPNTQTVLTNLPDCTIAHFACHGVSDPDDPSSSHLIFQQHLQVPPTIGSQDDGPSPESQEADPSAPSQNNPSPGPSQDNPPSPPPTAVADLLTVRHLAHHTTAHPAVSSTAQIAYLSACSTAESRAARLVDEVLHLASGFQAAGFPHVVATMWPAEEEASVAVAGGFYARLAGGVGHGGEDGGPGDGGGSGIGNTEEDGEEDGDVAGVLREAVMGVREKWPLQPLRWAGYVHFGV</sequence>
<feature type="domain" description="CHAT" evidence="2">
    <location>
        <begin position="605"/>
        <end position="917"/>
    </location>
</feature>
<feature type="compositionally biased region" description="Pro residues" evidence="1">
    <location>
        <begin position="815"/>
        <end position="829"/>
    </location>
</feature>
<evidence type="ECO:0000256" key="1">
    <source>
        <dbReference type="SAM" id="MobiDB-lite"/>
    </source>
</evidence>
<accession>A0AAD4F6E7</accession>
<evidence type="ECO:0000259" key="2">
    <source>
        <dbReference type="Pfam" id="PF12770"/>
    </source>
</evidence>
<dbReference type="InterPro" id="IPR024983">
    <property type="entry name" value="CHAT_dom"/>
</dbReference>
<keyword evidence="4" id="KW-1185">Reference proteome</keyword>
<evidence type="ECO:0000313" key="3">
    <source>
        <dbReference type="EMBL" id="KAG7293574.1"/>
    </source>
</evidence>
<name>A0AAD4F6E7_9PEZI</name>
<feature type="compositionally biased region" description="Low complexity" evidence="1">
    <location>
        <begin position="804"/>
        <end position="814"/>
    </location>
</feature>
<organism evidence="3 4">
    <name type="scientific">Staphylotrichum longicolle</name>
    <dbReference type="NCBI Taxonomy" id="669026"/>
    <lineage>
        <taxon>Eukaryota</taxon>
        <taxon>Fungi</taxon>
        <taxon>Dikarya</taxon>
        <taxon>Ascomycota</taxon>
        <taxon>Pezizomycotina</taxon>
        <taxon>Sordariomycetes</taxon>
        <taxon>Sordariomycetidae</taxon>
        <taxon>Sordariales</taxon>
        <taxon>Chaetomiaceae</taxon>
        <taxon>Staphylotrichum</taxon>
    </lineage>
</organism>
<feature type="region of interest" description="Disordered" evidence="1">
    <location>
        <begin position="921"/>
        <end position="946"/>
    </location>
</feature>
<comment type="caution">
    <text evidence="3">The sequence shown here is derived from an EMBL/GenBank/DDBJ whole genome shotgun (WGS) entry which is preliminary data.</text>
</comment>
<dbReference type="Proteomes" id="UP001197093">
    <property type="component" value="Unassembled WGS sequence"/>
</dbReference>
<reference evidence="3" key="1">
    <citation type="submission" date="2023-02" db="EMBL/GenBank/DDBJ databases">
        <authorList>
            <person name="Palmer J.M."/>
        </authorList>
    </citation>
    <scope>NUCLEOTIDE SEQUENCE</scope>
    <source>
        <strain evidence="3">FW57</strain>
    </source>
</reference>
<protein>
    <recommendedName>
        <fullName evidence="2">CHAT domain-containing protein</fullName>
    </recommendedName>
</protein>
<feature type="compositionally biased region" description="Gly residues" evidence="1">
    <location>
        <begin position="921"/>
        <end position="935"/>
    </location>
</feature>
<evidence type="ECO:0000313" key="4">
    <source>
        <dbReference type="Proteomes" id="UP001197093"/>
    </source>
</evidence>
<dbReference type="InterPro" id="IPR011990">
    <property type="entry name" value="TPR-like_helical_dom_sf"/>
</dbReference>
<dbReference type="Gene3D" id="1.25.40.10">
    <property type="entry name" value="Tetratricopeptide repeat domain"/>
    <property type="match status" value="1"/>
</dbReference>
<proteinExistence type="predicted"/>
<gene>
    <name evidence="3" type="ORF">NEMBOFW57_003627</name>
</gene>
<dbReference type="AlphaFoldDB" id="A0AAD4F6E7"/>
<dbReference type="Pfam" id="PF12770">
    <property type="entry name" value="CHAT"/>
    <property type="match status" value="1"/>
</dbReference>
<dbReference type="EMBL" id="JAHCVI010000001">
    <property type="protein sequence ID" value="KAG7293574.1"/>
    <property type="molecule type" value="Genomic_DNA"/>
</dbReference>
<feature type="region of interest" description="Disordered" evidence="1">
    <location>
        <begin position="787"/>
        <end position="829"/>
    </location>
</feature>